<proteinExistence type="predicted"/>
<organism evidence="2 3">
    <name type="scientific">Clytia hemisphaerica</name>
    <dbReference type="NCBI Taxonomy" id="252671"/>
    <lineage>
        <taxon>Eukaryota</taxon>
        <taxon>Metazoa</taxon>
        <taxon>Cnidaria</taxon>
        <taxon>Hydrozoa</taxon>
        <taxon>Hydroidolina</taxon>
        <taxon>Leptothecata</taxon>
        <taxon>Obeliida</taxon>
        <taxon>Clytiidae</taxon>
        <taxon>Clytia</taxon>
    </lineage>
</organism>
<name>A0A7M5XKE4_9CNID</name>
<evidence type="ECO:0000313" key="3">
    <source>
        <dbReference type="Proteomes" id="UP000594262"/>
    </source>
</evidence>
<feature type="compositionally biased region" description="Low complexity" evidence="1">
    <location>
        <begin position="1"/>
        <end position="12"/>
    </location>
</feature>
<dbReference type="EnsemblMetazoa" id="CLYHEMT024488.1">
    <property type="protein sequence ID" value="CLYHEMP024488.1"/>
    <property type="gene ID" value="CLYHEMG024488"/>
</dbReference>
<evidence type="ECO:0000313" key="2">
    <source>
        <dbReference type="EnsemblMetazoa" id="CLYHEMP024488.1"/>
    </source>
</evidence>
<dbReference type="AlphaFoldDB" id="A0A7M5XKE4"/>
<accession>A0A7M5XKE4</accession>
<sequence>MKVKRTSNTTKNSKSKSHEIDIPYDIQNQDRNQSTQLLYTPELPSHQSKLQKDGKNKASNWSLYLDAGRRSLSRASSRTSGLAYYSDDPVKGTDGEVAVFVESGNLTHLHVKQSSLQPIRRENSFNP</sequence>
<feature type="region of interest" description="Disordered" evidence="1">
    <location>
        <begin position="1"/>
        <end position="34"/>
    </location>
</feature>
<protein>
    <submittedName>
        <fullName evidence="2">Uncharacterized protein</fullName>
    </submittedName>
</protein>
<dbReference type="Proteomes" id="UP000594262">
    <property type="component" value="Unplaced"/>
</dbReference>
<evidence type="ECO:0000256" key="1">
    <source>
        <dbReference type="SAM" id="MobiDB-lite"/>
    </source>
</evidence>
<reference evidence="2" key="1">
    <citation type="submission" date="2021-01" db="UniProtKB">
        <authorList>
            <consortium name="EnsemblMetazoa"/>
        </authorList>
    </citation>
    <scope>IDENTIFICATION</scope>
</reference>
<keyword evidence="3" id="KW-1185">Reference proteome</keyword>